<accession>A0A344LKE4</accession>
<sequence>MTRDLVHKIDPDGAEARARARRSDRRVEIRHRDDSMAQLAAELPAEVASTIYARVNRIARTMRSRKEKRTMDQLRADVFAELLLGERTGAPRAEVFIHVAADAALGITDRAAELVGHGPIPASIARDIMKQPNSVWRKVITDPASGAPLDVGRSRYRPPAHLADYVRVRDRVCRMPGCHHPAQCADLDHNRERVKGGDTSCQNLCVLCRSHHRLKDAPGWKFDLNRETGELTITTPTGRSRTTKPTPLFPASPQQARAA</sequence>
<evidence type="ECO:0000259" key="2">
    <source>
        <dbReference type="Pfam" id="PF02720"/>
    </source>
</evidence>
<reference evidence="3 4" key="1">
    <citation type="submission" date="2016-04" db="EMBL/GenBank/DDBJ databases">
        <title>Complete genome sequence and analysis of deep-sea sediment isolate, Amycolatopsis sp. WP1.</title>
        <authorList>
            <person name="Wang H."/>
            <person name="Chen S."/>
            <person name="Wu Q."/>
        </authorList>
    </citation>
    <scope>NUCLEOTIDE SEQUENCE [LARGE SCALE GENOMIC DNA]</scope>
    <source>
        <strain evidence="3 4">WP1</strain>
    </source>
</reference>
<dbReference type="Proteomes" id="UP000250434">
    <property type="component" value="Chromosome"/>
</dbReference>
<feature type="region of interest" description="Disordered" evidence="1">
    <location>
        <begin position="1"/>
        <end position="27"/>
    </location>
</feature>
<feature type="domain" description="DUF222" evidence="2">
    <location>
        <begin position="3"/>
        <end position="170"/>
    </location>
</feature>
<proteinExistence type="predicted"/>
<evidence type="ECO:0000313" key="4">
    <source>
        <dbReference type="Proteomes" id="UP000250434"/>
    </source>
</evidence>
<dbReference type="EMBL" id="CP015163">
    <property type="protein sequence ID" value="AXB48518.1"/>
    <property type="molecule type" value="Genomic_DNA"/>
</dbReference>
<dbReference type="InterPro" id="IPR003615">
    <property type="entry name" value="HNH_nuc"/>
</dbReference>
<feature type="compositionally biased region" description="Basic and acidic residues" evidence="1">
    <location>
        <begin position="1"/>
        <end position="18"/>
    </location>
</feature>
<dbReference type="KEGG" id="aab:A4R43_15410"/>
<dbReference type="InterPro" id="IPR003870">
    <property type="entry name" value="DUF222"/>
</dbReference>
<dbReference type="AlphaFoldDB" id="A0A344LKE4"/>
<feature type="region of interest" description="Disordered" evidence="1">
    <location>
        <begin position="233"/>
        <end position="259"/>
    </location>
</feature>
<organism evidence="3 4">
    <name type="scientific">Amycolatopsis albispora</name>
    <dbReference type="NCBI Taxonomy" id="1804986"/>
    <lineage>
        <taxon>Bacteria</taxon>
        <taxon>Bacillati</taxon>
        <taxon>Actinomycetota</taxon>
        <taxon>Actinomycetes</taxon>
        <taxon>Pseudonocardiales</taxon>
        <taxon>Pseudonocardiaceae</taxon>
        <taxon>Amycolatopsis</taxon>
    </lineage>
</organism>
<evidence type="ECO:0000256" key="1">
    <source>
        <dbReference type="SAM" id="MobiDB-lite"/>
    </source>
</evidence>
<protein>
    <recommendedName>
        <fullName evidence="2">DUF222 domain-containing protein</fullName>
    </recommendedName>
</protein>
<name>A0A344LKE4_9PSEU</name>
<keyword evidence="4" id="KW-1185">Reference proteome</keyword>
<dbReference type="Pfam" id="PF02720">
    <property type="entry name" value="DUF222"/>
    <property type="match status" value="1"/>
</dbReference>
<gene>
    <name evidence="3" type="ORF">A4R43_15410</name>
</gene>
<evidence type="ECO:0000313" key="3">
    <source>
        <dbReference type="EMBL" id="AXB48518.1"/>
    </source>
</evidence>
<feature type="compositionally biased region" description="Low complexity" evidence="1">
    <location>
        <begin position="233"/>
        <end position="246"/>
    </location>
</feature>
<dbReference type="CDD" id="cd00085">
    <property type="entry name" value="HNHc"/>
    <property type="match status" value="1"/>
</dbReference>